<evidence type="ECO:0000313" key="2">
    <source>
        <dbReference type="EMBL" id="MDF1613047.1"/>
    </source>
</evidence>
<keyword evidence="1" id="KW-0472">Membrane</keyword>
<accession>A0AAE3P273</accession>
<name>A0AAE3P273_9BACT</name>
<keyword evidence="1" id="KW-1133">Transmembrane helix</keyword>
<evidence type="ECO:0008006" key="4">
    <source>
        <dbReference type="Google" id="ProtNLM"/>
    </source>
</evidence>
<dbReference type="EMBL" id="JARGDL010000024">
    <property type="protein sequence ID" value="MDF1613047.1"/>
    <property type="molecule type" value="Genomic_DNA"/>
</dbReference>
<proteinExistence type="predicted"/>
<dbReference type="InterPro" id="IPR016181">
    <property type="entry name" value="Acyl_CoA_acyltransferase"/>
</dbReference>
<protein>
    <recommendedName>
        <fullName evidence="4">N-acetyltransferase domain-containing protein</fullName>
    </recommendedName>
</protein>
<dbReference type="RefSeq" id="WP_321536818.1">
    <property type="nucleotide sequence ID" value="NZ_JARGDL010000024.1"/>
</dbReference>
<feature type="transmembrane region" description="Helical" evidence="1">
    <location>
        <begin position="41"/>
        <end position="66"/>
    </location>
</feature>
<gene>
    <name evidence="2" type="ORF">P0M35_12855</name>
</gene>
<organism evidence="2 3">
    <name type="scientific">Stygiobacter electus</name>
    <dbReference type="NCBI Taxonomy" id="3032292"/>
    <lineage>
        <taxon>Bacteria</taxon>
        <taxon>Pseudomonadati</taxon>
        <taxon>Ignavibacteriota</taxon>
        <taxon>Ignavibacteria</taxon>
        <taxon>Ignavibacteriales</taxon>
        <taxon>Melioribacteraceae</taxon>
        <taxon>Stygiobacter</taxon>
    </lineage>
</organism>
<reference evidence="2" key="1">
    <citation type="submission" date="2023-03" db="EMBL/GenBank/DDBJ databases">
        <title>Stygiobacter electus gen. nov., sp. nov., facultatively anaerobic thermotolerant bacterium of the class Ignavibacteria from a well of Yessentuki mineral water deposit.</title>
        <authorList>
            <person name="Podosokorskaya O.A."/>
            <person name="Elcheninov A.G."/>
            <person name="Petrova N.F."/>
            <person name="Zavarzina D.G."/>
            <person name="Kublanov I.V."/>
            <person name="Merkel A.Y."/>
        </authorList>
    </citation>
    <scope>NUCLEOTIDE SEQUENCE</scope>
    <source>
        <strain evidence="2">09-Me</strain>
    </source>
</reference>
<feature type="transmembrane region" description="Helical" evidence="1">
    <location>
        <begin position="6"/>
        <end position="29"/>
    </location>
</feature>
<keyword evidence="1" id="KW-0812">Transmembrane</keyword>
<dbReference type="Proteomes" id="UP001221302">
    <property type="component" value="Unassembled WGS sequence"/>
</dbReference>
<sequence length="205" mass="24069">MNELQIFGYIASVLVAISLMMSSIVKLRIINLIGAACFSTYGFLIGAYPVFILNGFIALIDIYYLIQIFGAKEFFRIIEVKTNADYLNYFLNFYKEDIKKFIPTFEYKPNENYHTMFVLRDTIPAGLVISEYLDDDIIYLKLDYAIPGYRDFKMGKYVFNEIFKQKKVKKIYSDAGNKKHQKYLMKMGFEKCTLDKKELFCMEVK</sequence>
<keyword evidence="3" id="KW-1185">Reference proteome</keyword>
<evidence type="ECO:0000256" key="1">
    <source>
        <dbReference type="SAM" id="Phobius"/>
    </source>
</evidence>
<comment type="caution">
    <text evidence="2">The sequence shown here is derived from an EMBL/GenBank/DDBJ whole genome shotgun (WGS) entry which is preliminary data.</text>
</comment>
<dbReference type="AlphaFoldDB" id="A0AAE3P273"/>
<evidence type="ECO:0000313" key="3">
    <source>
        <dbReference type="Proteomes" id="UP001221302"/>
    </source>
</evidence>
<dbReference type="SUPFAM" id="SSF55729">
    <property type="entry name" value="Acyl-CoA N-acyltransferases (Nat)"/>
    <property type="match status" value="1"/>
</dbReference>